<keyword evidence="4" id="KW-1185">Reference proteome</keyword>
<dbReference type="Pfam" id="PF11947">
    <property type="entry name" value="DUF3464"/>
    <property type="match status" value="1"/>
</dbReference>
<organism evidence="3 4">
    <name type="scientific">Coccomyxa viridis</name>
    <dbReference type="NCBI Taxonomy" id="1274662"/>
    <lineage>
        <taxon>Eukaryota</taxon>
        <taxon>Viridiplantae</taxon>
        <taxon>Chlorophyta</taxon>
        <taxon>core chlorophytes</taxon>
        <taxon>Trebouxiophyceae</taxon>
        <taxon>Trebouxiophyceae incertae sedis</taxon>
        <taxon>Coccomyxaceae</taxon>
        <taxon>Coccomyxa</taxon>
    </lineage>
</organism>
<reference evidence="3 4" key="1">
    <citation type="submission" date="2023-10" db="EMBL/GenBank/DDBJ databases">
        <authorList>
            <person name="Maclean D."/>
            <person name="Macfadyen A."/>
        </authorList>
    </citation>
    <scope>NUCLEOTIDE SEQUENCE [LARGE SCALE GENOMIC DNA]</scope>
</reference>
<dbReference type="InterPro" id="IPR021855">
    <property type="entry name" value="PAM68-like"/>
</dbReference>
<dbReference type="EMBL" id="CAUYUE010000008">
    <property type="protein sequence ID" value="CAK0783349.1"/>
    <property type="molecule type" value="Genomic_DNA"/>
</dbReference>
<dbReference type="PANTHER" id="PTHR34575:SF1">
    <property type="entry name" value="PROTEIN PAM68, CHLOROPLASTIC"/>
    <property type="match status" value="1"/>
</dbReference>
<evidence type="ECO:0000256" key="2">
    <source>
        <dbReference type="SAM" id="Phobius"/>
    </source>
</evidence>
<evidence type="ECO:0008006" key="5">
    <source>
        <dbReference type="Google" id="ProtNLM"/>
    </source>
</evidence>
<keyword evidence="2" id="KW-0812">Transmembrane</keyword>
<feature type="transmembrane region" description="Helical" evidence="2">
    <location>
        <begin position="91"/>
        <end position="111"/>
    </location>
</feature>
<accession>A0AAV1IBM7</accession>
<feature type="compositionally biased region" description="Low complexity" evidence="1">
    <location>
        <begin position="42"/>
        <end position="58"/>
    </location>
</feature>
<name>A0AAV1IBM7_9CHLO</name>
<protein>
    <recommendedName>
        <fullName evidence="5">Protein PAM68, chloroplastic</fullName>
    </recommendedName>
</protein>
<dbReference type="AlphaFoldDB" id="A0AAV1IBM7"/>
<evidence type="ECO:0000313" key="3">
    <source>
        <dbReference type="EMBL" id="CAK0783349.1"/>
    </source>
</evidence>
<feature type="transmembrane region" description="Helical" evidence="2">
    <location>
        <begin position="123"/>
        <end position="145"/>
    </location>
</feature>
<evidence type="ECO:0000256" key="1">
    <source>
        <dbReference type="SAM" id="MobiDB-lite"/>
    </source>
</evidence>
<dbReference type="Proteomes" id="UP001314263">
    <property type="component" value="Unassembled WGS sequence"/>
</dbReference>
<keyword evidence="2" id="KW-0472">Membrane</keyword>
<comment type="caution">
    <text evidence="3">The sequence shown here is derived from an EMBL/GenBank/DDBJ whole genome shotgun (WGS) entry which is preliminary data.</text>
</comment>
<dbReference type="PANTHER" id="PTHR34575">
    <property type="entry name" value="PROTEIN PAM68, CHLOROPLASTIC"/>
    <property type="match status" value="1"/>
</dbReference>
<feature type="region of interest" description="Disordered" evidence="1">
    <location>
        <begin position="33"/>
        <end position="75"/>
    </location>
</feature>
<proteinExistence type="predicted"/>
<keyword evidence="2" id="KW-1133">Transmembrane helix</keyword>
<evidence type="ECO:0000313" key="4">
    <source>
        <dbReference type="Proteomes" id="UP001314263"/>
    </source>
</evidence>
<sequence>MMKVGSRASRPVCNYSIPQLVVCQTKGFGKTKKPQAKKASRVQEQQQQQTVQSPQAEPEVSNIPTFLSEDTDRLGEEEVPEEISNRILSRILVFAGLPTFLGMLSLPLFYYLKVKQHWEIPTWGVYISSFLTFGIGVLGISYGAISASWTQQEGSALGVEEFKKNLPFALDKMRGK</sequence>
<gene>
    <name evidence="3" type="ORF">CVIRNUC_006548</name>
</gene>